<sequence length="297" mass="33501">MARLVAWLRGNADGFLALVIAAVVALLGVLDVFGTEQVNAAILLTLALLATTLLRDRWFAARALAQTTAVRLVTGPEVGRVHADAHHETEQWMFKGGTGTYLRAVTLPECVENARRAKRPLRVQVEIIDPADQALCHEYSQYRLSLTPGPDRTGDTWTLDRTRKEAFATILAACWYRQRFTFLKIEVGLSKVMTTFRWDISSSWVIMTQEDPAAPALLFEKGKPHYRAYSRELMASFEQTRQIDVGRARDLQLSDEPSVEEARKLFAVLDLELPGSFTDRDVADIVRRAIQPKNPYW</sequence>
<evidence type="ECO:0000313" key="3">
    <source>
        <dbReference type="Proteomes" id="UP001165136"/>
    </source>
</evidence>
<feature type="transmembrane region" description="Helical" evidence="1">
    <location>
        <begin position="12"/>
        <end position="32"/>
    </location>
</feature>
<evidence type="ECO:0000256" key="1">
    <source>
        <dbReference type="SAM" id="Phobius"/>
    </source>
</evidence>
<keyword evidence="3" id="KW-1185">Reference proteome</keyword>
<keyword evidence="1" id="KW-0812">Transmembrane</keyword>
<name>A0A9W6QZE1_9PSEU</name>
<gene>
    <name evidence="2" type="ORF">Atai01_23200</name>
</gene>
<dbReference type="RefSeq" id="WP_027940742.1">
    <property type="nucleotide sequence ID" value="NZ_BSTI01000004.1"/>
</dbReference>
<proteinExistence type="predicted"/>
<evidence type="ECO:0000313" key="2">
    <source>
        <dbReference type="EMBL" id="GLY65701.1"/>
    </source>
</evidence>
<comment type="caution">
    <text evidence="2">The sequence shown here is derived from an EMBL/GenBank/DDBJ whole genome shotgun (WGS) entry which is preliminary data.</text>
</comment>
<protein>
    <submittedName>
        <fullName evidence="2">Uncharacterized protein</fullName>
    </submittedName>
</protein>
<dbReference type="EMBL" id="BSTI01000004">
    <property type="protein sequence ID" value="GLY65701.1"/>
    <property type="molecule type" value="Genomic_DNA"/>
</dbReference>
<keyword evidence="1" id="KW-0472">Membrane</keyword>
<accession>A0A9W6QZE1</accession>
<organism evidence="2 3">
    <name type="scientific">Amycolatopsis taiwanensis</name>
    <dbReference type="NCBI Taxonomy" id="342230"/>
    <lineage>
        <taxon>Bacteria</taxon>
        <taxon>Bacillati</taxon>
        <taxon>Actinomycetota</taxon>
        <taxon>Actinomycetes</taxon>
        <taxon>Pseudonocardiales</taxon>
        <taxon>Pseudonocardiaceae</taxon>
        <taxon>Amycolatopsis</taxon>
    </lineage>
</organism>
<reference evidence="2" key="1">
    <citation type="submission" date="2023-03" db="EMBL/GenBank/DDBJ databases">
        <title>Amycolatopsis taiwanensis NBRC 103393.</title>
        <authorList>
            <person name="Ichikawa N."/>
            <person name="Sato H."/>
            <person name="Tonouchi N."/>
        </authorList>
    </citation>
    <scope>NUCLEOTIDE SEQUENCE</scope>
    <source>
        <strain evidence="2">NBRC 103393</strain>
    </source>
</reference>
<dbReference type="AlphaFoldDB" id="A0A9W6QZE1"/>
<keyword evidence="1" id="KW-1133">Transmembrane helix</keyword>
<dbReference type="Proteomes" id="UP001165136">
    <property type="component" value="Unassembled WGS sequence"/>
</dbReference>